<dbReference type="Proteomes" id="UP000615026">
    <property type="component" value="Unassembled WGS sequence"/>
</dbReference>
<dbReference type="EMBL" id="JADEXP010000184">
    <property type="protein sequence ID" value="MBE9068613.1"/>
    <property type="molecule type" value="Genomic_DNA"/>
</dbReference>
<feature type="transmembrane region" description="Helical" evidence="1">
    <location>
        <begin position="97"/>
        <end position="119"/>
    </location>
</feature>
<feature type="transmembrane region" description="Helical" evidence="1">
    <location>
        <begin position="125"/>
        <end position="142"/>
    </location>
</feature>
<feature type="transmembrane region" description="Helical" evidence="1">
    <location>
        <begin position="174"/>
        <end position="193"/>
    </location>
</feature>
<keyword evidence="1" id="KW-0472">Membrane</keyword>
<feature type="transmembrane region" description="Helical" evidence="1">
    <location>
        <begin position="43"/>
        <end position="62"/>
    </location>
</feature>
<keyword evidence="3" id="KW-1185">Reference proteome</keyword>
<gene>
    <name evidence="2" type="ORF">IQ260_18365</name>
</gene>
<protein>
    <recommendedName>
        <fullName evidence="4">DUF2157 domain-containing protein</fullName>
    </recommendedName>
</protein>
<organism evidence="2 3">
    <name type="scientific">Leptolyngbya cf. ectocarpi LEGE 11479</name>
    <dbReference type="NCBI Taxonomy" id="1828722"/>
    <lineage>
        <taxon>Bacteria</taxon>
        <taxon>Bacillati</taxon>
        <taxon>Cyanobacteriota</taxon>
        <taxon>Cyanophyceae</taxon>
        <taxon>Leptolyngbyales</taxon>
        <taxon>Leptolyngbyaceae</taxon>
        <taxon>Leptolyngbya group</taxon>
        <taxon>Leptolyngbya</taxon>
    </lineage>
</organism>
<dbReference type="AlphaFoldDB" id="A0A928ZWB2"/>
<comment type="caution">
    <text evidence="2">The sequence shown here is derived from an EMBL/GenBank/DDBJ whole genome shotgun (WGS) entry which is preliminary data.</text>
</comment>
<keyword evidence="1" id="KW-0812">Transmembrane</keyword>
<sequence length="196" mass="21768">MSLFQRKQKLVDPVDLHGVIHIPIGQATSGNDSTYLTRLDQALVLWGMASAAIFCVAQFYRIDWSIQATLWSVFSGAVTLIAGQLTWFWVSSRNQRWILYHWSLLILIGLGLTDCSIWMGWGSLLAHLCSLWLGISALGYFVTGIGIQAPALLFLGILHSLVIPILAVLPPWQFLLTGVVISGSLFCLAAFQWQHK</sequence>
<name>A0A928ZWB2_LEPEC</name>
<feature type="transmembrane region" description="Helical" evidence="1">
    <location>
        <begin position="149"/>
        <end position="168"/>
    </location>
</feature>
<evidence type="ECO:0000313" key="2">
    <source>
        <dbReference type="EMBL" id="MBE9068613.1"/>
    </source>
</evidence>
<accession>A0A928ZWB2</accession>
<evidence type="ECO:0008006" key="4">
    <source>
        <dbReference type="Google" id="ProtNLM"/>
    </source>
</evidence>
<dbReference type="RefSeq" id="WP_193994551.1">
    <property type="nucleotide sequence ID" value="NZ_JADEXP010000184.1"/>
</dbReference>
<feature type="transmembrane region" description="Helical" evidence="1">
    <location>
        <begin position="68"/>
        <end position="90"/>
    </location>
</feature>
<proteinExistence type="predicted"/>
<reference evidence="2" key="1">
    <citation type="submission" date="2020-10" db="EMBL/GenBank/DDBJ databases">
        <authorList>
            <person name="Castelo-Branco R."/>
            <person name="Eusebio N."/>
            <person name="Adriana R."/>
            <person name="Vieira A."/>
            <person name="Brugerolle De Fraissinette N."/>
            <person name="Rezende De Castro R."/>
            <person name="Schneider M.P."/>
            <person name="Vasconcelos V."/>
            <person name="Leao P.N."/>
        </authorList>
    </citation>
    <scope>NUCLEOTIDE SEQUENCE</scope>
    <source>
        <strain evidence="2">LEGE 11479</strain>
    </source>
</reference>
<evidence type="ECO:0000313" key="3">
    <source>
        <dbReference type="Proteomes" id="UP000615026"/>
    </source>
</evidence>
<keyword evidence="1" id="KW-1133">Transmembrane helix</keyword>
<evidence type="ECO:0000256" key="1">
    <source>
        <dbReference type="SAM" id="Phobius"/>
    </source>
</evidence>